<dbReference type="Pfam" id="PF00106">
    <property type="entry name" value="adh_short"/>
    <property type="match status" value="1"/>
</dbReference>
<dbReference type="InterPro" id="IPR002347">
    <property type="entry name" value="SDR_fam"/>
</dbReference>
<dbReference type="AlphaFoldDB" id="A0A1C4VBD2"/>
<dbReference type="PANTHER" id="PTHR43157:SF31">
    <property type="entry name" value="PHOSPHATIDYLINOSITOL-GLYCAN BIOSYNTHESIS CLASS F PROTEIN"/>
    <property type="match status" value="1"/>
</dbReference>
<evidence type="ECO:0000256" key="1">
    <source>
        <dbReference type="ARBA" id="ARBA00023002"/>
    </source>
</evidence>
<dbReference type="InterPro" id="IPR036291">
    <property type="entry name" value="NAD(P)-bd_dom_sf"/>
</dbReference>
<dbReference type="Gene3D" id="3.40.50.720">
    <property type="entry name" value="NAD(P)-binding Rossmann-like Domain"/>
    <property type="match status" value="1"/>
</dbReference>
<keyword evidence="1" id="KW-0560">Oxidoreductase</keyword>
<comment type="similarity">
    <text evidence="2">Belongs to the short-chain dehydrogenases/reductases (SDR) family.</text>
</comment>
<dbReference type="PRINTS" id="PR00081">
    <property type="entry name" value="GDHRDH"/>
</dbReference>
<protein>
    <submittedName>
        <fullName evidence="3">Short-chain dehydrogenase</fullName>
    </submittedName>
</protein>
<dbReference type="SUPFAM" id="SSF51735">
    <property type="entry name" value="NAD(P)-binding Rossmann-fold domains"/>
    <property type="match status" value="1"/>
</dbReference>
<dbReference type="GO" id="GO:0016491">
    <property type="term" value="F:oxidoreductase activity"/>
    <property type="evidence" value="ECO:0007669"/>
    <property type="project" value="UniProtKB-KW"/>
</dbReference>
<gene>
    <name evidence="3" type="ORF">GA0070563_102161</name>
</gene>
<dbReference type="EMBL" id="FMCT01000002">
    <property type="protein sequence ID" value="SCE81141.1"/>
    <property type="molecule type" value="Genomic_DNA"/>
</dbReference>
<sequence>MKTAGQRFGTVVLTGATSGIGEATAHRLAAISETLIVLGPEPEEGARRVLTQIRGAGPAEVHYVGADFTHLSDVVEAARWIRSLVSTIDLLINDAGVPGAAQRVVTMDGFERTLQVNALAPALLTRLLVPSLAEGARIVNVGSSAHRLERFHFDDIDLEHGYSPVAAYARAKLAMVTWSSLLAEELRSMPVSVVALCPGLNDTPLSAAMTGRIGGPPARGAARVLHAAVADVRSGSYLEDDHVVSPSADATDPSNRKQLTALYWDRLLRFAAAGRER</sequence>
<reference evidence="4" key="1">
    <citation type="submission" date="2016-06" db="EMBL/GenBank/DDBJ databases">
        <authorList>
            <person name="Varghese N."/>
            <person name="Submissions Spin"/>
        </authorList>
    </citation>
    <scope>NUCLEOTIDE SEQUENCE [LARGE SCALE GENOMIC DNA]</scope>
    <source>
        <strain evidence="4">DSM 43168</strain>
    </source>
</reference>
<dbReference type="PRINTS" id="PR00080">
    <property type="entry name" value="SDRFAMILY"/>
</dbReference>
<dbReference type="Proteomes" id="UP000183585">
    <property type="component" value="Unassembled WGS sequence"/>
</dbReference>
<name>A0A1C4VBD2_9ACTN</name>
<organism evidence="3 4">
    <name type="scientific">Micromonospora carbonacea</name>
    <dbReference type="NCBI Taxonomy" id="47853"/>
    <lineage>
        <taxon>Bacteria</taxon>
        <taxon>Bacillati</taxon>
        <taxon>Actinomycetota</taxon>
        <taxon>Actinomycetes</taxon>
        <taxon>Micromonosporales</taxon>
        <taxon>Micromonosporaceae</taxon>
        <taxon>Micromonospora</taxon>
    </lineage>
</organism>
<proteinExistence type="inferred from homology"/>
<evidence type="ECO:0000256" key="2">
    <source>
        <dbReference type="RuleBase" id="RU000363"/>
    </source>
</evidence>
<evidence type="ECO:0000313" key="4">
    <source>
        <dbReference type="Proteomes" id="UP000183585"/>
    </source>
</evidence>
<accession>A0A1C4VBD2</accession>
<dbReference type="RefSeq" id="WP_074473010.1">
    <property type="nucleotide sequence ID" value="NZ_FMCT01000002.1"/>
</dbReference>
<dbReference type="PANTHER" id="PTHR43157">
    <property type="entry name" value="PHOSPHATIDYLINOSITOL-GLYCAN BIOSYNTHESIS CLASS F PROTEIN-RELATED"/>
    <property type="match status" value="1"/>
</dbReference>
<evidence type="ECO:0000313" key="3">
    <source>
        <dbReference type="EMBL" id="SCE81141.1"/>
    </source>
</evidence>
<keyword evidence="4" id="KW-1185">Reference proteome</keyword>